<dbReference type="SUPFAM" id="SSF55961">
    <property type="entry name" value="Bet v1-like"/>
    <property type="match status" value="1"/>
</dbReference>
<dbReference type="HOGENOM" id="CLU_104590_1_1_11"/>
<keyword evidence="2" id="KW-1185">Reference proteome</keyword>
<dbReference type="STRING" id="477641.MODMU_1825"/>
<organism evidence="1 2">
    <name type="scientific">Modestobacter italicus (strain DSM 44449 / CECT 9708 / BC 501)</name>
    <dbReference type="NCBI Taxonomy" id="2732864"/>
    <lineage>
        <taxon>Bacteria</taxon>
        <taxon>Bacillati</taxon>
        <taxon>Actinomycetota</taxon>
        <taxon>Actinomycetes</taxon>
        <taxon>Geodermatophilales</taxon>
        <taxon>Geodermatophilaceae</taxon>
        <taxon>Modestobacter</taxon>
    </lineage>
</organism>
<reference evidence="1 2" key="1">
    <citation type="journal article" date="2012" name="J. Bacteriol.">
        <title>Genome Sequence of Radiation-Resistant Modestobacter marinus Strain BC501, a Representative Actinobacterium That Thrives on Calcareous Stone Surfaces.</title>
        <authorList>
            <person name="Normand P."/>
            <person name="Gury J."/>
            <person name="Pujic P."/>
            <person name="Chouaia B."/>
            <person name="Crotti E."/>
            <person name="Brusetti L."/>
            <person name="Daffonchio D."/>
            <person name="Vacherie B."/>
            <person name="Barbe V."/>
            <person name="Medigue C."/>
            <person name="Calteau A."/>
            <person name="Ghodhbane-Gtari F."/>
            <person name="Essoussi I."/>
            <person name="Nouioui I."/>
            <person name="Abbassi-Ghozzi I."/>
            <person name="Gtari M."/>
        </authorList>
    </citation>
    <scope>NUCLEOTIDE SEQUENCE [LARGE SCALE GENOMIC DNA]</scope>
    <source>
        <strain evidence="2">BC 501</strain>
    </source>
</reference>
<dbReference type="InterPro" id="IPR019639">
    <property type="entry name" value="DUF2505"/>
</dbReference>
<dbReference type="AlphaFoldDB" id="I4EV49"/>
<proteinExistence type="predicted"/>
<evidence type="ECO:0000313" key="2">
    <source>
        <dbReference type="Proteomes" id="UP000006461"/>
    </source>
</evidence>
<dbReference type="Proteomes" id="UP000006461">
    <property type="component" value="Chromosome"/>
</dbReference>
<name>I4EV49_MODI5</name>
<dbReference type="OMA" id="EYWRARM"/>
<evidence type="ECO:0000313" key="1">
    <source>
        <dbReference type="EMBL" id="CCH87262.1"/>
    </source>
</evidence>
<sequence length="158" mass="16523">MAIDFSASYPAPPDAVLALLTDEAFLRDRAAALGGQAEEVTVTGQVSTVRLAAPTAGIPTVFARFVGSSVAVVERTTWTPDGAGHRGALDVRAEVFGRTVQVTGERLLTPAADGTRSTVTGTARVDAPLIGRQAEGAVSELVAVVLRREDELLRRRLG</sequence>
<dbReference type="EMBL" id="FO203431">
    <property type="protein sequence ID" value="CCH87262.1"/>
    <property type="molecule type" value="Genomic_DNA"/>
</dbReference>
<gene>
    <name evidence="1" type="ordered locus">MODMU_1825</name>
</gene>
<dbReference type="Pfam" id="PF10698">
    <property type="entry name" value="DUF2505"/>
    <property type="match status" value="1"/>
</dbReference>
<evidence type="ECO:0008006" key="3">
    <source>
        <dbReference type="Google" id="ProtNLM"/>
    </source>
</evidence>
<protein>
    <recommendedName>
        <fullName evidence="3">DUF2505 domain-containing protein</fullName>
    </recommendedName>
</protein>
<dbReference type="eggNOG" id="COG3832">
    <property type="taxonomic scope" value="Bacteria"/>
</dbReference>
<dbReference type="KEGG" id="mmar:MODMU_1825"/>
<accession>I4EV49</accession>
<dbReference type="PATRIC" id="fig|477641.3.peg.1718"/>